<evidence type="ECO:0000313" key="3">
    <source>
        <dbReference type="Proteomes" id="UP000054481"/>
    </source>
</evidence>
<feature type="region of interest" description="Disordered" evidence="1">
    <location>
        <begin position="47"/>
        <end position="103"/>
    </location>
</feature>
<dbReference type="AlphaFoldDB" id="A0A0F8A426"/>
<dbReference type="Proteomes" id="UP000054481">
    <property type="component" value="Unassembled WGS sequence"/>
</dbReference>
<dbReference type="OrthoDB" id="10297561at2759"/>
<reference evidence="2 3" key="1">
    <citation type="journal article" date="2014" name="Genome Biol. Evol.">
        <title>Comparative genomics and transcriptomics analyses reveal divergent lifestyle features of nematode endoparasitic fungus Hirsutella minnesotensis.</title>
        <authorList>
            <person name="Lai Y."/>
            <person name="Liu K."/>
            <person name="Zhang X."/>
            <person name="Zhang X."/>
            <person name="Li K."/>
            <person name="Wang N."/>
            <person name="Shu C."/>
            <person name="Wu Y."/>
            <person name="Wang C."/>
            <person name="Bushley K.E."/>
            <person name="Xiang M."/>
            <person name="Liu X."/>
        </authorList>
    </citation>
    <scope>NUCLEOTIDE SEQUENCE [LARGE SCALE GENOMIC DNA]</scope>
    <source>
        <strain evidence="2 3">3608</strain>
    </source>
</reference>
<gene>
    <name evidence="2" type="ORF">HIM_07788</name>
</gene>
<feature type="compositionally biased region" description="Basic and acidic residues" evidence="1">
    <location>
        <begin position="61"/>
        <end position="80"/>
    </location>
</feature>
<evidence type="ECO:0000313" key="2">
    <source>
        <dbReference type="EMBL" id="KJZ72844.1"/>
    </source>
</evidence>
<name>A0A0F8A426_9HYPO</name>
<keyword evidence="3" id="KW-1185">Reference proteome</keyword>
<dbReference type="EMBL" id="KQ030541">
    <property type="protein sequence ID" value="KJZ72844.1"/>
    <property type="molecule type" value="Genomic_DNA"/>
</dbReference>
<accession>A0A0F8A426</accession>
<proteinExistence type="predicted"/>
<organism evidence="2 3">
    <name type="scientific">Hirsutella minnesotensis 3608</name>
    <dbReference type="NCBI Taxonomy" id="1043627"/>
    <lineage>
        <taxon>Eukaryota</taxon>
        <taxon>Fungi</taxon>
        <taxon>Dikarya</taxon>
        <taxon>Ascomycota</taxon>
        <taxon>Pezizomycotina</taxon>
        <taxon>Sordariomycetes</taxon>
        <taxon>Hypocreomycetidae</taxon>
        <taxon>Hypocreales</taxon>
        <taxon>Ophiocordycipitaceae</taxon>
        <taxon>Hirsutella</taxon>
    </lineage>
</organism>
<sequence length="103" mass="11231">MKLLLPVAVYAGVAASQIQIPLITDAAFKAWMPPAGALSDREFQHRCGTVMAPPNGGLASREPKPKASVERRQVVAREPEPEFVPLRNGGSRKRWNAFEGHEA</sequence>
<protein>
    <submittedName>
        <fullName evidence="2">Uncharacterized protein</fullName>
    </submittedName>
</protein>
<evidence type="ECO:0000256" key="1">
    <source>
        <dbReference type="SAM" id="MobiDB-lite"/>
    </source>
</evidence>